<evidence type="ECO:0000313" key="12">
    <source>
        <dbReference type="EMBL" id="CAB4934475.1"/>
    </source>
</evidence>
<evidence type="ECO:0000256" key="7">
    <source>
        <dbReference type="ARBA" id="ARBA00023326"/>
    </source>
</evidence>
<organism evidence="9">
    <name type="scientific">freshwater metagenome</name>
    <dbReference type="NCBI Taxonomy" id="449393"/>
    <lineage>
        <taxon>unclassified sequences</taxon>
        <taxon>metagenomes</taxon>
        <taxon>ecological metagenomes</taxon>
    </lineage>
</organism>
<dbReference type="GO" id="GO:0008081">
    <property type="term" value="F:phosphoric diester hydrolase activity"/>
    <property type="evidence" value="ECO:0007669"/>
    <property type="project" value="InterPro"/>
</dbReference>
<keyword evidence="6" id="KW-0119">Carbohydrate metabolism</keyword>
<evidence type="ECO:0000313" key="11">
    <source>
        <dbReference type="EMBL" id="CAB4825113.1"/>
    </source>
</evidence>
<dbReference type="GO" id="GO:0006629">
    <property type="term" value="P:lipid metabolic process"/>
    <property type="evidence" value="ECO:0007669"/>
    <property type="project" value="InterPro"/>
</dbReference>
<dbReference type="AlphaFoldDB" id="A0A6J6A481"/>
<name>A0A6J6A481_9ZZZZ</name>
<sequence>MLRPRLLLPLALLVGACADNPSATTTTPAAAAASTTALATTTTVAPAPKTIDELLTLGRPLVLAHTAGEDEFPASTMYAFGESAKAGVDMLDLNVMLSKDGVLVVQHDDTVDGSTNGTGAVGDLTYAQISALDDAYWFTQACGVCHDRPESEYLYRGMRTGDAPPPNGYSADDFAVPTFEQLAARFPSLSMGIEIKGTGAPAHAAADELARLLVALDRVDSTVISSFDDEVLTYFHSLLPAAELSPGQGALTDWVLSRKPVPAGMRILQLPPTASGITVITPQLVADSAAAGYVVWVWPNDRTLENLASYASFLEMGVTGLNINYPAQGVQAVKDFVANAAVATAASTGCGAAIPPGETTQPFTAAGLDGSYIRHLPPVYDGTRALPLVIDLHGWSESAAIHVQFSGLGATGDKHGFITITPAIERPVDLWNTSSGSADLTWLEGMLDDAEASTCIDTNRVFFAGMSNGAMMTSRVACWIPDRVAAAAPVAGVRHESDCAPGRTVPMIAFHGTDDAYLAYTGGYGPKVAALPRPDGSGPIGTAVIAGDEAPVAVPDVVAAWANANGCTGDPVDTDVADDVVRRTWTCPADGETVLYTITGGGHTWPGSAVAAKVEDLIGRTTMSISANELMWEFFRRHPLHG</sequence>
<evidence type="ECO:0000256" key="6">
    <source>
        <dbReference type="ARBA" id="ARBA00023277"/>
    </source>
</evidence>
<evidence type="ECO:0000313" key="10">
    <source>
        <dbReference type="EMBL" id="CAB4703697.1"/>
    </source>
</evidence>
<evidence type="ECO:0000259" key="8">
    <source>
        <dbReference type="PROSITE" id="PS51704"/>
    </source>
</evidence>
<dbReference type="Gene3D" id="3.40.50.1820">
    <property type="entry name" value="alpha/beta hydrolase"/>
    <property type="match status" value="1"/>
</dbReference>
<keyword evidence="4" id="KW-0732">Signal</keyword>
<feature type="domain" description="GP-PDE" evidence="8">
    <location>
        <begin position="60"/>
        <end position="333"/>
    </location>
</feature>
<evidence type="ECO:0000256" key="1">
    <source>
        <dbReference type="ARBA" id="ARBA00004613"/>
    </source>
</evidence>
<accession>A0A6J6A481</accession>
<dbReference type="PROSITE" id="PS51257">
    <property type="entry name" value="PROKAR_LIPOPROTEIN"/>
    <property type="match status" value="1"/>
</dbReference>
<dbReference type="EMBL" id="CAFBOL010000015">
    <property type="protein sequence ID" value="CAB4982137.1"/>
    <property type="molecule type" value="Genomic_DNA"/>
</dbReference>
<evidence type="ECO:0000313" key="9">
    <source>
        <dbReference type="EMBL" id="CAB4364198.1"/>
    </source>
</evidence>
<evidence type="ECO:0000256" key="5">
    <source>
        <dbReference type="ARBA" id="ARBA00022801"/>
    </source>
</evidence>
<evidence type="ECO:0000313" key="13">
    <source>
        <dbReference type="EMBL" id="CAB4982137.1"/>
    </source>
</evidence>
<dbReference type="EMBL" id="CAFBMT010000008">
    <property type="protein sequence ID" value="CAB4934475.1"/>
    <property type="molecule type" value="Genomic_DNA"/>
</dbReference>
<evidence type="ECO:0000256" key="2">
    <source>
        <dbReference type="ARBA" id="ARBA00022525"/>
    </source>
</evidence>
<keyword evidence="5" id="KW-0378">Hydrolase</keyword>
<dbReference type="GO" id="GO:0045493">
    <property type="term" value="P:xylan catabolic process"/>
    <property type="evidence" value="ECO:0007669"/>
    <property type="project" value="UniProtKB-KW"/>
</dbReference>
<dbReference type="SUPFAM" id="SSF51695">
    <property type="entry name" value="PLC-like phosphodiesterases"/>
    <property type="match status" value="1"/>
</dbReference>
<dbReference type="Gene3D" id="3.20.20.190">
    <property type="entry name" value="Phosphatidylinositol (PI) phosphodiesterase"/>
    <property type="match status" value="1"/>
</dbReference>
<dbReference type="InterPro" id="IPR043595">
    <property type="entry name" value="FaeB/C/D"/>
</dbReference>
<proteinExistence type="predicted"/>
<comment type="subcellular location">
    <subcellularLocation>
        <location evidence="1">Secreted</location>
    </subcellularLocation>
</comment>
<evidence type="ECO:0000256" key="4">
    <source>
        <dbReference type="ARBA" id="ARBA00022729"/>
    </source>
</evidence>
<dbReference type="PANTHER" id="PTHR38050:SF2">
    <property type="entry name" value="FERULOYL ESTERASE C-RELATED"/>
    <property type="match status" value="1"/>
</dbReference>
<dbReference type="SUPFAM" id="SSF53474">
    <property type="entry name" value="alpha/beta-Hydrolases"/>
    <property type="match status" value="1"/>
</dbReference>
<dbReference type="EMBL" id="CAESGF010000011">
    <property type="protein sequence ID" value="CAB4364198.1"/>
    <property type="molecule type" value="Genomic_DNA"/>
</dbReference>
<dbReference type="GO" id="GO:0005576">
    <property type="term" value="C:extracellular region"/>
    <property type="evidence" value="ECO:0007669"/>
    <property type="project" value="UniProtKB-SubCell"/>
</dbReference>
<gene>
    <name evidence="10" type="ORF">UFOPK2656_00216</name>
    <name evidence="11" type="ORF">UFOPK3099_01627</name>
    <name evidence="12" type="ORF">UFOPK3651_01703</name>
    <name evidence="13" type="ORF">UFOPK3931_00875</name>
    <name evidence="9" type="ORF">UFOPK4189_01964</name>
</gene>
<dbReference type="PANTHER" id="PTHR38050">
    <property type="match status" value="1"/>
</dbReference>
<evidence type="ECO:0000256" key="3">
    <source>
        <dbReference type="ARBA" id="ARBA00022651"/>
    </source>
</evidence>
<keyword evidence="2" id="KW-0964">Secreted</keyword>
<dbReference type="InterPro" id="IPR029058">
    <property type="entry name" value="AB_hydrolase_fold"/>
</dbReference>
<dbReference type="InterPro" id="IPR030395">
    <property type="entry name" value="GP_PDE_dom"/>
</dbReference>
<dbReference type="InterPro" id="IPR017946">
    <property type="entry name" value="PLC-like_Pdiesterase_TIM-brl"/>
</dbReference>
<keyword evidence="3" id="KW-0858">Xylan degradation</keyword>
<dbReference type="PROSITE" id="PS51704">
    <property type="entry name" value="GP_PDE"/>
    <property type="match status" value="1"/>
</dbReference>
<dbReference type="Pfam" id="PF03009">
    <property type="entry name" value="GDPD"/>
    <property type="match status" value="1"/>
</dbReference>
<dbReference type="EMBL" id="CAEZYF010000001">
    <property type="protein sequence ID" value="CAB4703697.1"/>
    <property type="molecule type" value="Genomic_DNA"/>
</dbReference>
<keyword evidence="7" id="KW-0624">Polysaccharide degradation</keyword>
<protein>
    <submittedName>
        <fullName evidence="9">Unannotated protein</fullName>
    </submittedName>
</protein>
<dbReference type="EMBL" id="CAFAAV010000125">
    <property type="protein sequence ID" value="CAB4825113.1"/>
    <property type="molecule type" value="Genomic_DNA"/>
</dbReference>
<reference evidence="9" key="1">
    <citation type="submission" date="2020-05" db="EMBL/GenBank/DDBJ databases">
        <authorList>
            <person name="Chiriac C."/>
            <person name="Salcher M."/>
            <person name="Ghai R."/>
            <person name="Kavagutti S V."/>
        </authorList>
    </citation>
    <scope>NUCLEOTIDE SEQUENCE</scope>
</reference>
<dbReference type="GO" id="GO:0030600">
    <property type="term" value="F:feruloyl esterase activity"/>
    <property type="evidence" value="ECO:0007669"/>
    <property type="project" value="InterPro"/>
</dbReference>